<organism evidence="1 2">
    <name type="scientific">Providencia stuartii (strain MRSN 2154)</name>
    <dbReference type="NCBI Taxonomy" id="1157951"/>
    <lineage>
        <taxon>Bacteria</taxon>
        <taxon>Pseudomonadati</taxon>
        <taxon>Pseudomonadota</taxon>
        <taxon>Gammaproteobacteria</taxon>
        <taxon>Enterobacterales</taxon>
        <taxon>Morganellaceae</taxon>
        <taxon>Providencia</taxon>
    </lineage>
</organism>
<dbReference type="PATRIC" id="fig|1157951.4.peg.3293"/>
<dbReference type="EMBL" id="CP003488">
    <property type="protein sequence ID" value="AFH95089.1"/>
    <property type="molecule type" value="Genomic_DNA"/>
</dbReference>
<gene>
    <name evidence="1" type="ordered locus">S70_16370</name>
</gene>
<proteinExistence type="predicted"/>
<evidence type="ECO:0000313" key="2">
    <source>
        <dbReference type="Proteomes" id="UP000005012"/>
    </source>
</evidence>
<sequence length="127" mass="13898">MKKGLVLGIFAVSLAGCGGKDVTYDGEYVCIIDQDINRAADLTGNEYEFPSNLSEAVIVIDNRVVTVKGMNLGDYVTPRLEEKKGKEGDELFYDKDDVHIGYMKRLGILSFRLPDGSGQVLTGCKSK</sequence>
<dbReference type="RefSeq" id="WP_004918027.1">
    <property type="nucleotide sequence ID" value="NC_017731.1"/>
</dbReference>
<dbReference type="PROSITE" id="PS51257">
    <property type="entry name" value="PROKAR_LIPOPROTEIN"/>
    <property type="match status" value="1"/>
</dbReference>
<reference evidence="1 2" key="1">
    <citation type="journal article" date="2012" name="J. Bacteriol.">
        <title>Complete Genome Sequence of Providencia stuartii Clinical Isolate MRSN 2154.</title>
        <authorList>
            <person name="Clifford R.J."/>
            <person name="Hang J."/>
            <person name="Riley M.C."/>
            <person name="Onmus-Leone F."/>
            <person name="Kuschner R.A."/>
            <person name="Lesho E.P."/>
            <person name="Waterman P.E."/>
        </authorList>
    </citation>
    <scope>NUCLEOTIDE SEQUENCE [LARGE SCALE GENOMIC DNA]</scope>
    <source>
        <strain evidence="1 2">MRSN 2154</strain>
    </source>
</reference>
<evidence type="ECO:0008006" key="3">
    <source>
        <dbReference type="Google" id="ProtNLM"/>
    </source>
</evidence>
<dbReference type="Proteomes" id="UP000005012">
    <property type="component" value="Chromosome"/>
</dbReference>
<reference evidence="2" key="2">
    <citation type="submission" date="2012-04" db="EMBL/GenBank/DDBJ databases">
        <title>Complete genome sequence of Providencia stuartii clinical isolate MRSN 2154.</title>
        <authorList>
            <person name="Clifford R.J."/>
            <person name="Hang J."/>
            <person name="Riley M.C."/>
            <person name="Onmus-Leone F."/>
            <person name="Kuschner R.A."/>
            <person name="Lesho E.P."/>
            <person name="Waterman P.E."/>
        </authorList>
    </citation>
    <scope>NUCLEOTIDE SEQUENCE [LARGE SCALE GENOMIC DNA]</scope>
    <source>
        <strain evidence="2">MRSN 2154</strain>
    </source>
</reference>
<accession>A0A140NNN8</accession>
<protein>
    <recommendedName>
        <fullName evidence="3">Lipoprotein</fullName>
    </recommendedName>
</protein>
<evidence type="ECO:0000313" key="1">
    <source>
        <dbReference type="EMBL" id="AFH95089.1"/>
    </source>
</evidence>
<dbReference type="OrthoDB" id="6444475at2"/>
<dbReference type="HOGENOM" id="CLU_1968594_0_0_6"/>
<dbReference type="GeneID" id="93520094"/>
<dbReference type="AlphaFoldDB" id="A0A140NNN8"/>
<dbReference type="KEGG" id="psi:S70_16370"/>
<name>A0A140NNN8_PROSM</name>